<comment type="caution">
    <text evidence="1">The sequence shown here is derived from an EMBL/GenBank/DDBJ whole genome shotgun (WGS) entry which is preliminary data.</text>
</comment>
<protein>
    <submittedName>
        <fullName evidence="1">Uncharacterized protein</fullName>
    </submittedName>
</protein>
<reference evidence="1 2" key="1">
    <citation type="submission" date="2019-06" db="EMBL/GenBank/DDBJ databases">
        <title>Draft genomes of female and male turbot (Scophthalmus maximus).</title>
        <authorList>
            <person name="Xu H."/>
            <person name="Xu X.-W."/>
            <person name="Shao C."/>
            <person name="Chen S."/>
        </authorList>
    </citation>
    <scope>NUCLEOTIDE SEQUENCE [LARGE SCALE GENOMIC DNA]</scope>
    <source>
        <strain evidence="1">Ysfricsl-2016a</strain>
        <tissue evidence="1">Blood</tissue>
    </source>
</reference>
<dbReference type="AlphaFoldDB" id="A0A6A4TK78"/>
<accession>A0A6A4TK78</accession>
<gene>
    <name evidence="1" type="ORF">F2P81_000096</name>
</gene>
<proteinExistence type="predicted"/>
<evidence type="ECO:0000313" key="2">
    <source>
        <dbReference type="Proteomes" id="UP000438429"/>
    </source>
</evidence>
<dbReference type="EMBL" id="VEVO01000001">
    <property type="protein sequence ID" value="KAF0046463.1"/>
    <property type="molecule type" value="Genomic_DNA"/>
</dbReference>
<dbReference type="Proteomes" id="UP000438429">
    <property type="component" value="Unassembled WGS sequence"/>
</dbReference>
<evidence type="ECO:0000313" key="1">
    <source>
        <dbReference type="EMBL" id="KAF0046463.1"/>
    </source>
</evidence>
<name>A0A6A4TK78_SCOMX</name>
<organism evidence="1 2">
    <name type="scientific">Scophthalmus maximus</name>
    <name type="common">Turbot</name>
    <name type="synonym">Psetta maxima</name>
    <dbReference type="NCBI Taxonomy" id="52904"/>
    <lineage>
        <taxon>Eukaryota</taxon>
        <taxon>Metazoa</taxon>
        <taxon>Chordata</taxon>
        <taxon>Craniata</taxon>
        <taxon>Vertebrata</taxon>
        <taxon>Euteleostomi</taxon>
        <taxon>Actinopterygii</taxon>
        <taxon>Neopterygii</taxon>
        <taxon>Teleostei</taxon>
        <taxon>Neoteleostei</taxon>
        <taxon>Acanthomorphata</taxon>
        <taxon>Carangaria</taxon>
        <taxon>Pleuronectiformes</taxon>
        <taxon>Pleuronectoidei</taxon>
        <taxon>Scophthalmidae</taxon>
        <taxon>Scophthalmus</taxon>
    </lineage>
</organism>
<sequence length="126" mass="14428">MKVELPVCGESAESLSFLEQEAAAAAYKRLETETSDWSSRQSRRPLCPLPPFKRRARGRISVGDLAWSFVLDIKYYTGCSSYDLLNPPPASPAARPPRPRETRMFFIVQPLIVFRKYNIILKSEQY</sequence>